<keyword evidence="7" id="KW-0812">Transmembrane</keyword>
<dbReference type="GO" id="GO:0003847">
    <property type="term" value="F:1-alkyl-2-acetylglycerophosphocholine esterase activity"/>
    <property type="evidence" value="ECO:0007669"/>
    <property type="project" value="UniProtKB-UniRule"/>
</dbReference>
<dbReference type="OrthoDB" id="2363873at2759"/>
<dbReference type="EC" id="3.1.1.47" evidence="1 5"/>
<proteinExistence type="predicted"/>
<comment type="caution">
    <text evidence="8">The sequence shown here is derived from an EMBL/GenBank/DDBJ whole genome shotgun (WGS) entry which is preliminary data.</text>
</comment>
<dbReference type="InterPro" id="IPR029058">
    <property type="entry name" value="AB_hydrolase_fold"/>
</dbReference>
<keyword evidence="7" id="KW-1133">Transmembrane helix</keyword>
<dbReference type="PIRSF" id="PIRSF018169">
    <property type="entry name" value="PAF_acetylhydrolase"/>
    <property type="match status" value="1"/>
</dbReference>
<evidence type="ECO:0000256" key="2">
    <source>
        <dbReference type="ARBA" id="ARBA00022801"/>
    </source>
</evidence>
<evidence type="ECO:0000256" key="1">
    <source>
        <dbReference type="ARBA" id="ARBA00013201"/>
    </source>
</evidence>
<dbReference type="AlphaFoldDB" id="A0A3R7LD50"/>
<dbReference type="PANTHER" id="PTHR10272:SF0">
    <property type="entry name" value="PLATELET-ACTIVATING FACTOR ACETYLHYDROLASE"/>
    <property type="match status" value="1"/>
</dbReference>
<evidence type="ECO:0000256" key="5">
    <source>
        <dbReference type="PIRNR" id="PIRNR018169"/>
    </source>
</evidence>
<dbReference type="InterPro" id="IPR016715">
    <property type="entry name" value="PAF_acetylhydro_eukaryote"/>
</dbReference>
<evidence type="ECO:0000256" key="7">
    <source>
        <dbReference type="SAM" id="Phobius"/>
    </source>
</evidence>
<feature type="active site" description="Charge relay system" evidence="6">
    <location>
        <position position="308"/>
    </location>
</feature>
<dbReference type="Gene3D" id="3.40.50.1820">
    <property type="entry name" value="alpha/beta hydrolase"/>
    <property type="match status" value="1"/>
</dbReference>
<evidence type="ECO:0000256" key="6">
    <source>
        <dbReference type="PIRSR" id="PIRSR018169-1"/>
    </source>
</evidence>
<dbReference type="SUPFAM" id="SSF53474">
    <property type="entry name" value="alpha/beta-Hydrolases"/>
    <property type="match status" value="1"/>
</dbReference>
<name>A0A3R7LD50_TRYRA</name>
<reference evidence="8 9" key="1">
    <citation type="journal article" date="2018" name="BMC Genomics">
        <title>Genomic comparison of Trypanosoma conorhini and Trypanosoma rangeli to Trypanosoma cruzi strains of high and low virulence.</title>
        <authorList>
            <person name="Bradwell K.R."/>
            <person name="Koparde V.N."/>
            <person name="Matveyev A.V."/>
            <person name="Serrano M.G."/>
            <person name="Alves J.M."/>
            <person name="Parikh H."/>
            <person name="Huang B."/>
            <person name="Lee V."/>
            <person name="Espinosa-Alvarez O."/>
            <person name="Ortiz P.A."/>
            <person name="Costa-Martins A.G."/>
            <person name="Teixeira M.M."/>
            <person name="Buck G.A."/>
        </authorList>
    </citation>
    <scope>NUCLEOTIDE SEQUENCE [LARGE SCALE GENOMIC DNA]</scope>
    <source>
        <strain evidence="8 9">AM80</strain>
    </source>
</reference>
<keyword evidence="4 5" id="KW-0443">Lipid metabolism</keyword>
<evidence type="ECO:0000313" key="9">
    <source>
        <dbReference type="Proteomes" id="UP000283634"/>
    </source>
</evidence>
<dbReference type="VEuPathDB" id="TriTrypDB:TRSC58_04832"/>
<keyword evidence="7" id="KW-0472">Membrane</keyword>
<dbReference type="EMBL" id="MKGL01000010">
    <property type="protein sequence ID" value="RNF12033.1"/>
    <property type="molecule type" value="Genomic_DNA"/>
</dbReference>
<dbReference type="GeneID" id="40324527"/>
<evidence type="ECO:0000256" key="4">
    <source>
        <dbReference type="ARBA" id="ARBA00023098"/>
    </source>
</evidence>
<dbReference type="GO" id="GO:0016042">
    <property type="term" value="P:lipid catabolic process"/>
    <property type="evidence" value="ECO:0007669"/>
    <property type="project" value="UniProtKB-KW"/>
</dbReference>
<feature type="active site" description="Charge relay system" evidence="6">
    <location>
        <position position="387"/>
    </location>
</feature>
<gene>
    <name evidence="8" type="ORF">TraAM80_00594</name>
</gene>
<feature type="transmembrane region" description="Helical" evidence="7">
    <location>
        <begin position="47"/>
        <end position="67"/>
    </location>
</feature>
<dbReference type="PANTHER" id="PTHR10272">
    <property type="entry name" value="PLATELET-ACTIVATING FACTOR ACETYLHYDROLASE"/>
    <property type="match status" value="1"/>
</dbReference>
<evidence type="ECO:0000313" key="8">
    <source>
        <dbReference type="EMBL" id="RNF12033.1"/>
    </source>
</evidence>
<dbReference type="OMA" id="MFYDKLT"/>
<keyword evidence="2 5" id="KW-0378">Hydrolase</keyword>
<sequence length="437" mass="48852">MKAMDGFLAGAPNSYWNYVISPHTIFFIVALISSIPLCICGGVALGYLIICFLGCLLTIVMFALLPLPIFEPVGGRYHVGMAHVHSRHNQTMPPLAVFYPTNEIPQRKGICYIPFNDMRFMSGIASHAKIPLYFLRDTLFVRLRVTEGAKPIPLINSTQTPLPVIVFSHALYGYHRLYSCLLADLAARGFVVVSVGHCDGSASFMRDGDSGGQEFPLKQLDWESPASEEALAQRVLEVRHTLKRLSETEFWKGLGFAAADVEAYLRQSPRVNLSGHSFGGATALVTALEEERESTAKQSVVQSVLVFDPWHFPLQRELFLQPIEDGRKKYTTPTLIIHSEAWVHDKTSWDFFQRLAKLLLLQPSISSLSERELRSRFVTEKTGCTNHYSVTDVVLLSPIIHGCKNAIVSPRVQILEWSNTLIRFVKEQTLCTNGTPS</sequence>
<evidence type="ECO:0000256" key="3">
    <source>
        <dbReference type="ARBA" id="ARBA00022963"/>
    </source>
</evidence>
<comment type="catalytic activity">
    <reaction evidence="5">
        <text>a 1-O-alkyl-2-acetyl-sn-glycero-3-phosphocholine + H2O = a 1-O-alkyl-sn-glycero-3-phosphocholine + acetate + H(+)</text>
        <dbReference type="Rhea" id="RHEA:17777"/>
        <dbReference type="ChEBI" id="CHEBI:15377"/>
        <dbReference type="ChEBI" id="CHEBI:15378"/>
        <dbReference type="ChEBI" id="CHEBI:30089"/>
        <dbReference type="ChEBI" id="CHEBI:30909"/>
        <dbReference type="ChEBI" id="CHEBI:36707"/>
        <dbReference type="EC" id="3.1.1.47"/>
    </reaction>
</comment>
<dbReference type="Proteomes" id="UP000283634">
    <property type="component" value="Unassembled WGS sequence"/>
</dbReference>
<keyword evidence="9" id="KW-1185">Reference proteome</keyword>
<feature type="active site" description="Nucleophile" evidence="6">
    <location>
        <position position="277"/>
    </location>
</feature>
<dbReference type="Pfam" id="PF03403">
    <property type="entry name" value="PAF-AH_p_II"/>
    <property type="match status" value="1"/>
</dbReference>
<protein>
    <recommendedName>
        <fullName evidence="1 5">1-alkyl-2-acetylglycerophosphocholine esterase</fullName>
        <ecNumber evidence="1 5">3.1.1.47</ecNumber>
    </recommendedName>
</protein>
<feature type="transmembrane region" description="Helical" evidence="7">
    <location>
        <begin position="20"/>
        <end position="40"/>
    </location>
</feature>
<keyword evidence="3 5" id="KW-0442">Lipid degradation</keyword>
<accession>A0A3R7LD50</accession>
<dbReference type="RefSeq" id="XP_029242533.1">
    <property type="nucleotide sequence ID" value="XM_029377666.1"/>
</dbReference>
<organism evidence="8 9">
    <name type="scientific">Trypanosoma rangeli</name>
    <dbReference type="NCBI Taxonomy" id="5698"/>
    <lineage>
        <taxon>Eukaryota</taxon>
        <taxon>Discoba</taxon>
        <taxon>Euglenozoa</taxon>
        <taxon>Kinetoplastea</taxon>
        <taxon>Metakinetoplastina</taxon>
        <taxon>Trypanosomatida</taxon>
        <taxon>Trypanosomatidae</taxon>
        <taxon>Trypanosoma</taxon>
        <taxon>Herpetosoma</taxon>
    </lineage>
</organism>